<dbReference type="Pfam" id="PF01451">
    <property type="entry name" value="LMWPc"/>
    <property type="match status" value="1"/>
</dbReference>
<sequence>MVRVLFVCLGNICRSPMGEFIFRDIVAKRGLADKFFVASAGTSDEEAGNPVYPPARRELEKHAISCAGKRARQFTRGDYKEYDYILGMESRNVAQILRIAGGDPENKVFRLLDFSARPRDIADPWYTGDFSAAYADILDGAESFLGYLLREGKA</sequence>
<dbReference type="EC" id="3.1.3.48" evidence="2"/>
<evidence type="ECO:0000259" key="7">
    <source>
        <dbReference type="SMART" id="SM00226"/>
    </source>
</evidence>
<dbReference type="CDD" id="cd16343">
    <property type="entry name" value="LMWPTP"/>
    <property type="match status" value="1"/>
</dbReference>
<dbReference type="PRINTS" id="PR00719">
    <property type="entry name" value="LMWPTPASE"/>
</dbReference>
<feature type="active site" description="Nucleophile" evidence="6">
    <location>
        <position position="8"/>
    </location>
</feature>
<dbReference type="InterPro" id="IPR036196">
    <property type="entry name" value="Ptyr_pPase_sf"/>
</dbReference>
<comment type="similarity">
    <text evidence="1">Belongs to the low molecular weight phosphotyrosine protein phosphatase family.</text>
</comment>
<dbReference type="GO" id="GO:0004725">
    <property type="term" value="F:protein tyrosine phosphatase activity"/>
    <property type="evidence" value="ECO:0007669"/>
    <property type="project" value="UniProtKB-EC"/>
</dbReference>
<feature type="active site" evidence="6">
    <location>
        <position position="14"/>
    </location>
</feature>
<protein>
    <recommendedName>
        <fullName evidence="2">protein-tyrosine-phosphatase</fullName>
        <ecNumber evidence="2">3.1.3.48</ecNumber>
    </recommendedName>
</protein>
<gene>
    <name evidence="8" type="ORF">H9726_03480</name>
</gene>
<dbReference type="Gene3D" id="3.40.50.2300">
    <property type="match status" value="1"/>
</dbReference>
<comment type="catalytic activity">
    <reaction evidence="5">
        <text>O-phospho-L-tyrosyl-[protein] + H2O = L-tyrosyl-[protein] + phosphate</text>
        <dbReference type="Rhea" id="RHEA:10684"/>
        <dbReference type="Rhea" id="RHEA-COMP:10136"/>
        <dbReference type="Rhea" id="RHEA-COMP:20101"/>
        <dbReference type="ChEBI" id="CHEBI:15377"/>
        <dbReference type="ChEBI" id="CHEBI:43474"/>
        <dbReference type="ChEBI" id="CHEBI:46858"/>
        <dbReference type="ChEBI" id="CHEBI:61978"/>
        <dbReference type="EC" id="3.1.3.48"/>
    </reaction>
</comment>
<evidence type="ECO:0000313" key="9">
    <source>
        <dbReference type="Proteomes" id="UP000824025"/>
    </source>
</evidence>
<evidence type="ECO:0000256" key="3">
    <source>
        <dbReference type="ARBA" id="ARBA00022801"/>
    </source>
</evidence>
<dbReference type="PANTHER" id="PTHR11717">
    <property type="entry name" value="LOW MOLECULAR WEIGHT PROTEIN TYROSINE PHOSPHATASE"/>
    <property type="match status" value="1"/>
</dbReference>
<evidence type="ECO:0000256" key="2">
    <source>
        <dbReference type="ARBA" id="ARBA00013064"/>
    </source>
</evidence>
<dbReference type="InterPro" id="IPR050438">
    <property type="entry name" value="LMW_PTPase"/>
</dbReference>
<dbReference type="InterPro" id="IPR017867">
    <property type="entry name" value="Tyr_phospatase_low_mol_wt"/>
</dbReference>
<reference evidence="8" key="1">
    <citation type="journal article" date="2021" name="PeerJ">
        <title>Extensive microbial diversity within the chicken gut microbiome revealed by metagenomics and culture.</title>
        <authorList>
            <person name="Gilroy R."/>
            <person name="Ravi A."/>
            <person name="Getino M."/>
            <person name="Pursley I."/>
            <person name="Horton D.L."/>
            <person name="Alikhan N.F."/>
            <person name="Baker D."/>
            <person name="Gharbi K."/>
            <person name="Hall N."/>
            <person name="Watson M."/>
            <person name="Adriaenssens E.M."/>
            <person name="Foster-Nyarko E."/>
            <person name="Jarju S."/>
            <person name="Secka A."/>
            <person name="Antonio M."/>
            <person name="Oren A."/>
            <person name="Chaudhuri R.R."/>
            <person name="La Ragione R."/>
            <person name="Hildebrand F."/>
            <person name="Pallen M.J."/>
        </authorList>
    </citation>
    <scope>NUCLEOTIDE SEQUENCE</scope>
    <source>
        <strain evidence="8">CHK192-19661</strain>
    </source>
</reference>
<dbReference type="SMART" id="SM00226">
    <property type="entry name" value="LMWPc"/>
    <property type="match status" value="1"/>
</dbReference>
<comment type="caution">
    <text evidence="8">The sequence shown here is derived from an EMBL/GenBank/DDBJ whole genome shotgun (WGS) entry which is preliminary data.</text>
</comment>
<evidence type="ECO:0000256" key="5">
    <source>
        <dbReference type="ARBA" id="ARBA00051722"/>
    </source>
</evidence>
<proteinExistence type="inferred from homology"/>
<dbReference type="AlphaFoldDB" id="A0A9D2D6G9"/>
<dbReference type="SUPFAM" id="SSF52788">
    <property type="entry name" value="Phosphotyrosine protein phosphatases I"/>
    <property type="match status" value="1"/>
</dbReference>
<feature type="active site" description="Proton donor" evidence="6">
    <location>
        <position position="123"/>
    </location>
</feature>
<reference evidence="8" key="2">
    <citation type="submission" date="2021-04" db="EMBL/GenBank/DDBJ databases">
        <authorList>
            <person name="Gilroy R."/>
        </authorList>
    </citation>
    <scope>NUCLEOTIDE SEQUENCE</scope>
    <source>
        <strain evidence="8">CHK192-19661</strain>
    </source>
</reference>
<dbReference type="PANTHER" id="PTHR11717:SF7">
    <property type="entry name" value="LOW MOLECULAR WEIGHT PHOSPHOTYROSINE PROTEIN PHOSPHATASE"/>
    <property type="match status" value="1"/>
</dbReference>
<evidence type="ECO:0000256" key="4">
    <source>
        <dbReference type="ARBA" id="ARBA00022912"/>
    </source>
</evidence>
<dbReference type="InterPro" id="IPR023485">
    <property type="entry name" value="Ptyr_pPase"/>
</dbReference>
<dbReference type="EMBL" id="DXCF01000019">
    <property type="protein sequence ID" value="HIZ09532.1"/>
    <property type="molecule type" value="Genomic_DNA"/>
</dbReference>
<organism evidence="8 9">
    <name type="scientific">Candidatus Borkfalkia avicola</name>
    <dbReference type="NCBI Taxonomy" id="2838503"/>
    <lineage>
        <taxon>Bacteria</taxon>
        <taxon>Bacillati</taxon>
        <taxon>Bacillota</taxon>
        <taxon>Clostridia</taxon>
        <taxon>Christensenellales</taxon>
        <taxon>Christensenellaceae</taxon>
        <taxon>Candidatus Borkfalkia</taxon>
    </lineage>
</organism>
<keyword evidence="3" id="KW-0378">Hydrolase</keyword>
<evidence type="ECO:0000313" key="8">
    <source>
        <dbReference type="EMBL" id="HIZ09532.1"/>
    </source>
</evidence>
<feature type="domain" description="Phosphotyrosine protein phosphatase I" evidence="7">
    <location>
        <begin position="2"/>
        <end position="147"/>
    </location>
</feature>
<dbReference type="Proteomes" id="UP000824025">
    <property type="component" value="Unassembled WGS sequence"/>
</dbReference>
<accession>A0A9D2D6G9</accession>
<evidence type="ECO:0000256" key="1">
    <source>
        <dbReference type="ARBA" id="ARBA00011063"/>
    </source>
</evidence>
<keyword evidence="4" id="KW-0904">Protein phosphatase</keyword>
<evidence type="ECO:0000256" key="6">
    <source>
        <dbReference type="PIRSR" id="PIRSR617867-1"/>
    </source>
</evidence>
<name>A0A9D2D6G9_9FIRM</name>